<dbReference type="Gene3D" id="1.10.780.10">
    <property type="entry name" value="Hydroxylamine Oxidoreductase, Chain A, domain 1"/>
    <property type="match status" value="1"/>
</dbReference>
<dbReference type="InterPro" id="IPR051829">
    <property type="entry name" value="Multiheme_Cytochr_ET"/>
</dbReference>
<dbReference type="EMBL" id="CP001899">
    <property type="protein sequence ID" value="ADC64820.1"/>
    <property type="molecule type" value="Genomic_DNA"/>
</dbReference>
<dbReference type="Gene3D" id="1.20.850.10">
    <property type="entry name" value="Hydroxylamine Oxidoreductase, Chain A, domain 2"/>
    <property type="match status" value="1"/>
</dbReference>
<evidence type="ECO:0000259" key="3">
    <source>
        <dbReference type="Pfam" id="PF13435"/>
    </source>
</evidence>
<keyword evidence="1" id="KW-0732">Signal</keyword>
<evidence type="ECO:0000313" key="5">
    <source>
        <dbReference type="Proteomes" id="UP000002613"/>
    </source>
</evidence>
<dbReference type="Pfam" id="PF13435">
    <property type="entry name" value="Cytochrome_C554"/>
    <property type="match status" value="1"/>
</dbReference>
<dbReference type="RefSeq" id="WP_012965166.1">
    <property type="nucleotide sequence ID" value="NC_013849.1"/>
</dbReference>
<protein>
    <recommendedName>
        <fullName evidence="3">Cytochrome c-552/4 domain-containing protein</fullName>
    </recommendedName>
</protein>
<dbReference type="PANTHER" id="PTHR35038">
    <property type="entry name" value="DISSIMILATORY SULFITE REDUCTASE SIRA"/>
    <property type="match status" value="1"/>
</dbReference>
<dbReference type="PANTHER" id="PTHR35038:SF6">
    <property type="entry name" value="SURFACE LOCALIZED DECAHEME CYTOCHROME C LIPOPROTEIN"/>
    <property type="match status" value="1"/>
</dbReference>
<dbReference type="PaxDb" id="589924-Ferp_0649"/>
<dbReference type="STRING" id="589924.Ferp_0649"/>
<accession>D3S3I7</accession>
<dbReference type="InterPro" id="IPR036280">
    <property type="entry name" value="Multihaem_cyt_sf"/>
</dbReference>
<evidence type="ECO:0000256" key="2">
    <source>
        <dbReference type="SAM" id="MobiDB-lite"/>
    </source>
</evidence>
<name>D3S3I7_FERPA</name>
<dbReference type="Proteomes" id="UP000002613">
    <property type="component" value="Chromosome"/>
</dbReference>
<sequence>MKVSGKIAVLFFAAAVLLFPAAAEELCIACHYKQTPNIVKDWEKSKHGKYGVTCSVCHEAKEGEFGLEHHGYKVSPVVSPKKCAECHKYEYETFSKSKHAFAAVNGPLFPWWKAMVEKGLNPLDLEVAKQNPPREFIRDKVTPLYPESGIFAKTELLDEINHENQVLGCMECHGSYVYYDGEKLQGWPNMGIGRVNPDGSLGSCSSCHTQHQFSIKEARMPETCGKCHLGYDHPQIEIYESSHHGARYMADEENWNWEAKPWKVGVDFSAPTCSVCHMGGIADSSGKVIVPQTHDVGAMLKWEIQGKFNTYQSSNPNKVTGYTPDKQLAEQNRERMKKICQACHSPRWVEQYFESYEKVLEDYNKTAKFAKALLDKIYEEGLADPSNPIDEFPEIMWYYIWHHEGRRWRMGASMMGPDYTHWMGAVDTVMDKLGRMIDWYETQKKLRGETPKLSTMKDGSEVSVPKESAEEKAVRAEKAESQVSEAATNFKAVELTAGSIALLAALAIAGKTRRRS</sequence>
<dbReference type="eggNOG" id="arCOG07617">
    <property type="taxonomic scope" value="Archaea"/>
</dbReference>
<feature type="domain" description="Cytochrome c-552/4" evidence="3">
    <location>
        <begin position="82"/>
        <end position="103"/>
    </location>
</feature>
<dbReference type="OrthoDB" id="140732at2157"/>
<dbReference type="HOGENOM" id="CLU_017567_0_0_2"/>
<dbReference type="GO" id="GO:0016491">
    <property type="term" value="F:oxidoreductase activity"/>
    <property type="evidence" value="ECO:0007669"/>
    <property type="project" value="TreeGrafter"/>
</dbReference>
<reference evidence="5" key="1">
    <citation type="submission" date="2010-02" db="EMBL/GenBank/DDBJ databases">
        <title>Complete sequence of Ferroglobus placidus DSM 10642.</title>
        <authorList>
            <consortium name="US DOE Joint Genome Institute"/>
            <person name="Lucas S."/>
            <person name="Copeland A."/>
            <person name="Lapidus A."/>
            <person name="Cheng J.-F."/>
            <person name="Bruce D."/>
            <person name="Goodwin L."/>
            <person name="Pitluck S."/>
            <person name="Saunders E."/>
            <person name="Brettin T."/>
            <person name="Detter J.C."/>
            <person name="Han C."/>
            <person name="Tapia R."/>
            <person name="Larimer F."/>
            <person name="Land M."/>
            <person name="Hauser L."/>
            <person name="Kyrpides N."/>
            <person name="Ivanova N."/>
            <person name="Holmes D."/>
            <person name="Lovley D."/>
            <person name="Kyrpides N."/>
            <person name="Anderson I.J."/>
            <person name="Woyke T."/>
        </authorList>
    </citation>
    <scope>NUCLEOTIDE SEQUENCE [LARGE SCALE GENOMIC DNA]</scope>
    <source>
        <strain evidence="5">DSM 10642 / AEDII12DO</strain>
    </source>
</reference>
<feature type="compositionally biased region" description="Basic and acidic residues" evidence="2">
    <location>
        <begin position="467"/>
        <end position="480"/>
    </location>
</feature>
<dbReference type="SUPFAM" id="SSF48695">
    <property type="entry name" value="Multiheme cytochromes"/>
    <property type="match status" value="1"/>
</dbReference>
<dbReference type="InterPro" id="IPR023155">
    <property type="entry name" value="Cyt_c-552/4"/>
</dbReference>
<reference evidence="4 5" key="2">
    <citation type="journal article" date="2011" name="Stand. Genomic Sci.">
        <title>Complete genome sequence of Ferroglobus placidus AEDII12DO.</title>
        <authorList>
            <person name="Anderson I."/>
            <person name="Risso C."/>
            <person name="Holmes D."/>
            <person name="Lucas S."/>
            <person name="Copeland A."/>
            <person name="Lapidus A."/>
            <person name="Cheng J.F."/>
            <person name="Bruce D."/>
            <person name="Goodwin L."/>
            <person name="Pitluck S."/>
            <person name="Saunders E."/>
            <person name="Brettin T."/>
            <person name="Detter J.C."/>
            <person name="Han C."/>
            <person name="Tapia R."/>
            <person name="Larimer F."/>
            <person name="Land M."/>
            <person name="Hauser L."/>
            <person name="Woyke T."/>
            <person name="Lovley D."/>
            <person name="Kyrpides N."/>
            <person name="Ivanova N."/>
        </authorList>
    </citation>
    <scope>NUCLEOTIDE SEQUENCE [LARGE SCALE GENOMIC DNA]</scope>
    <source>
        <strain evidence="5">DSM 10642 / AEDII12DO</strain>
    </source>
</reference>
<dbReference type="AlphaFoldDB" id="D3S3I7"/>
<dbReference type="KEGG" id="fpl:Ferp_0649"/>
<evidence type="ECO:0000256" key="1">
    <source>
        <dbReference type="ARBA" id="ARBA00022729"/>
    </source>
</evidence>
<keyword evidence="5" id="KW-1185">Reference proteome</keyword>
<dbReference type="Pfam" id="PF13447">
    <property type="entry name" value="Multi-haem_cyto"/>
    <property type="match status" value="1"/>
</dbReference>
<feature type="region of interest" description="Disordered" evidence="2">
    <location>
        <begin position="450"/>
        <end position="481"/>
    </location>
</feature>
<organism evidence="4 5">
    <name type="scientific">Ferroglobus placidus (strain DSM 10642 / AEDII12DO)</name>
    <dbReference type="NCBI Taxonomy" id="589924"/>
    <lineage>
        <taxon>Archaea</taxon>
        <taxon>Methanobacteriati</taxon>
        <taxon>Methanobacteriota</taxon>
        <taxon>Archaeoglobi</taxon>
        <taxon>Archaeoglobales</taxon>
        <taxon>Archaeoglobaceae</taxon>
        <taxon>Ferroglobus</taxon>
    </lineage>
</organism>
<gene>
    <name evidence="4" type="ordered locus">Ferp_0649</name>
</gene>
<evidence type="ECO:0000313" key="4">
    <source>
        <dbReference type="EMBL" id="ADC64820.1"/>
    </source>
</evidence>
<dbReference type="GeneID" id="25395292"/>
<proteinExistence type="predicted"/>